<reference evidence="1" key="1">
    <citation type="submission" date="2023-02" db="EMBL/GenBank/DDBJ databases">
        <title>Description and genomic characterization of Salipiger bruguierae sp. nov., isolated from the sediment of mangrove plant Bruguiera sexangula.</title>
        <authorList>
            <person name="Long M."/>
        </authorList>
    </citation>
    <scope>NUCLEOTIDE SEQUENCE</scope>
    <source>
        <strain evidence="1">H15</strain>
        <plasmid evidence="1">unnamed4</plasmid>
    </source>
</reference>
<dbReference type="RefSeq" id="WP_353476664.1">
    <property type="nucleotide sequence ID" value="NZ_CP123389.1"/>
</dbReference>
<organism evidence="1">
    <name type="scientific">Alloyangia sp. H15</name>
    <dbReference type="NCBI Taxonomy" id="3029062"/>
    <lineage>
        <taxon>Bacteria</taxon>
        <taxon>Pseudomonadati</taxon>
        <taxon>Pseudomonadota</taxon>
        <taxon>Alphaproteobacteria</taxon>
        <taxon>Rhodobacterales</taxon>
        <taxon>Roseobacteraceae</taxon>
        <taxon>Alloyangia</taxon>
    </lineage>
</organism>
<sequence length="154" mass="16500">MRARHPDWTGRSGVCAWHNGGQTGAFMGGDTRAQFLRELGFRLPEALAQTELIDGFYTTLSPEDLSPIDADLLLWISSGGQAEDLAALAMRRTLRASAEGREVFCDDLLAGALSFGSVLSMPFALDRLEPEMTAALDGDSATVVPSARDAGLLR</sequence>
<gene>
    <name evidence="1" type="ORF">PVT71_28145</name>
</gene>
<geneLocation type="plasmid" evidence="1">
    <name>unnamed4</name>
</geneLocation>
<dbReference type="SUPFAM" id="SSF53807">
    <property type="entry name" value="Helical backbone' metal receptor"/>
    <property type="match status" value="1"/>
</dbReference>
<dbReference type="AlphaFoldDB" id="A0AAU8ATG1"/>
<protein>
    <submittedName>
        <fullName evidence="1">Uncharacterized protein</fullName>
    </submittedName>
</protein>
<proteinExistence type="predicted"/>
<dbReference type="Gene3D" id="3.40.50.1980">
    <property type="entry name" value="Nitrogenase molybdenum iron protein domain"/>
    <property type="match status" value="1"/>
</dbReference>
<keyword evidence="1" id="KW-0614">Plasmid</keyword>
<dbReference type="EMBL" id="CP123389">
    <property type="protein sequence ID" value="XCC97773.1"/>
    <property type="molecule type" value="Genomic_DNA"/>
</dbReference>
<evidence type="ECO:0000313" key="1">
    <source>
        <dbReference type="EMBL" id="XCC97773.1"/>
    </source>
</evidence>
<name>A0AAU8ATG1_9RHOB</name>
<accession>A0AAU8ATG1</accession>